<keyword evidence="3" id="KW-1185">Reference proteome</keyword>
<dbReference type="EMBL" id="JACXVP010000002">
    <property type="protein sequence ID" value="KAG5628172.1"/>
    <property type="molecule type" value="Genomic_DNA"/>
</dbReference>
<accession>A0A9J6AUR4</accession>
<feature type="compositionally biased region" description="Acidic residues" evidence="1">
    <location>
        <begin position="88"/>
        <end position="99"/>
    </location>
</feature>
<proteinExistence type="predicted"/>
<dbReference type="Proteomes" id="UP000824120">
    <property type="component" value="Chromosome 2"/>
</dbReference>
<organism evidence="2 3">
    <name type="scientific">Solanum commersonii</name>
    <name type="common">Commerson's wild potato</name>
    <name type="synonym">Commerson's nightshade</name>
    <dbReference type="NCBI Taxonomy" id="4109"/>
    <lineage>
        <taxon>Eukaryota</taxon>
        <taxon>Viridiplantae</taxon>
        <taxon>Streptophyta</taxon>
        <taxon>Embryophyta</taxon>
        <taxon>Tracheophyta</taxon>
        <taxon>Spermatophyta</taxon>
        <taxon>Magnoliopsida</taxon>
        <taxon>eudicotyledons</taxon>
        <taxon>Gunneridae</taxon>
        <taxon>Pentapetalae</taxon>
        <taxon>asterids</taxon>
        <taxon>lamiids</taxon>
        <taxon>Solanales</taxon>
        <taxon>Solanaceae</taxon>
        <taxon>Solanoideae</taxon>
        <taxon>Solaneae</taxon>
        <taxon>Solanum</taxon>
    </lineage>
</organism>
<evidence type="ECO:0000256" key="1">
    <source>
        <dbReference type="SAM" id="MobiDB-lite"/>
    </source>
</evidence>
<comment type="caution">
    <text evidence="2">The sequence shown here is derived from an EMBL/GenBank/DDBJ whole genome shotgun (WGS) entry which is preliminary data.</text>
</comment>
<reference evidence="2 3" key="1">
    <citation type="submission" date="2020-09" db="EMBL/GenBank/DDBJ databases">
        <title>De no assembly of potato wild relative species, Solanum commersonii.</title>
        <authorList>
            <person name="Cho K."/>
        </authorList>
    </citation>
    <scope>NUCLEOTIDE SEQUENCE [LARGE SCALE GENOMIC DNA]</scope>
    <source>
        <strain evidence="2">LZ3.2</strain>
        <tissue evidence="2">Leaf</tissue>
    </source>
</reference>
<evidence type="ECO:0000313" key="2">
    <source>
        <dbReference type="EMBL" id="KAG5628172.1"/>
    </source>
</evidence>
<name>A0A9J6AUR4_SOLCO</name>
<sequence>MSINSTDYNLIIVGKYPTSFLSQGQVDVHPRLENRNSVDGFPITQSTDFPNMTHYQNILTGRYDFDLNEIINENNRDLPNYSSPSASDSDDLPNAEESGDNVPFEASFSDDDFLMPNRSPRPMSMSPFHGEESFPLPTQQLVVTSSMVHMPEFRNHEITYLDHLSDGPDIFGDTHDEYISQRTWREPQNFMNDAIYIEKGMLFNSKKQLQKAVKLLHLNIVSEYFIIKST</sequence>
<feature type="region of interest" description="Disordered" evidence="1">
    <location>
        <begin position="75"/>
        <end position="122"/>
    </location>
</feature>
<gene>
    <name evidence="2" type="ORF">H5410_013390</name>
</gene>
<evidence type="ECO:0000313" key="3">
    <source>
        <dbReference type="Proteomes" id="UP000824120"/>
    </source>
</evidence>
<dbReference type="OrthoDB" id="1316348at2759"/>
<feature type="compositionally biased region" description="Low complexity" evidence="1">
    <location>
        <begin position="78"/>
        <end position="87"/>
    </location>
</feature>
<dbReference type="AlphaFoldDB" id="A0A9J6AUR4"/>
<protein>
    <submittedName>
        <fullName evidence="2">Uncharacterized protein</fullName>
    </submittedName>
</protein>